<comment type="caution">
    <text evidence="1">The sequence shown here is derived from an EMBL/GenBank/DDBJ whole genome shotgun (WGS) entry which is preliminary data.</text>
</comment>
<dbReference type="AlphaFoldDB" id="A0A7Y7XBN9"/>
<dbReference type="RefSeq" id="WP_177101054.1">
    <property type="nucleotide sequence ID" value="NZ_JACAQB010000004.1"/>
</dbReference>
<sequence length="197" mass="22168">MLTTVEEAQEYINTWCNGFPAIRGQIELLTPSDDKVLTKLVELGLPHTYLKIAKKINLHGISIGPFSLWPEFSETDNLPDSIIAATQDNVVGINLIREKNLIIVARAESDFIAIHKAQETVSHIDISSSRKFSIIEIAPNFEVFFMLAANLFKIAQELEGDTEEGTSEIIKCTNYFKCTNEQSVFWKDMAIVMTEDL</sequence>
<evidence type="ECO:0000313" key="1">
    <source>
        <dbReference type="EMBL" id="NWB95773.1"/>
    </source>
</evidence>
<name>A0A7Y7XBN9_9PSED</name>
<proteinExistence type="predicted"/>
<dbReference type="Proteomes" id="UP000539985">
    <property type="component" value="Unassembled WGS sequence"/>
</dbReference>
<accession>A0A7Y7XBN9</accession>
<protein>
    <submittedName>
        <fullName evidence="1">Uncharacterized protein</fullName>
    </submittedName>
</protein>
<reference evidence="1 2" key="1">
    <citation type="submission" date="2020-04" db="EMBL/GenBank/DDBJ databases">
        <title>Molecular characterization of pseudomonads from Agaricus bisporus reveal novel blotch 2 pathogens in Western Europe.</title>
        <authorList>
            <person name="Taparia T."/>
            <person name="Krijger M."/>
            <person name="Haynes E."/>
            <person name="Elpinstone J.G."/>
            <person name="Noble R."/>
            <person name="Van Der Wolf J."/>
        </authorList>
    </citation>
    <scope>NUCLEOTIDE SEQUENCE [LARGE SCALE GENOMIC DNA]</scope>
    <source>
        <strain evidence="1 2">H7001</strain>
    </source>
</reference>
<gene>
    <name evidence="1" type="ORF">HX882_07730</name>
</gene>
<organism evidence="1 2">
    <name type="scientific">Pseudomonas gingeri</name>
    <dbReference type="NCBI Taxonomy" id="117681"/>
    <lineage>
        <taxon>Bacteria</taxon>
        <taxon>Pseudomonadati</taxon>
        <taxon>Pseudomonadota</taxon>
        <taxon>Gammaproteobacteria</taxon>
        <taxon>Pseudomonadales</taxon>
        <taxon>Pseudomonadaceae</taxon>
        <taxon>Pseudomonas</taxon>
    </lineage>
</organism>
<evidence type="ECO:0000313" key="2">
    <source>
        <dbReference type="Proteomes" id="UP000539985"/>
    </source>
</evidence>
<dbReference type="EMBL" id="JACAQB010000004">
    <property type="protein sequence ID" value="NWB95773.1"/>
    <property type="molecule type" value="Genomic_DNA"/>
</dbReference>